<dbReference type="OrthoDB" id="5956874at2759"/>
<feature type="region of interest" description="Disordered" evidence="2">
    <location>
        <begin position="724"/>
        <end position="744"/>
    </location>
</feature>
<dbReference type="RefSeq" id="XP_066922993.1">
    <property type="nucleotide sequence ID" value="XM_067066892.1"/>
</dbReference>
<dbReference type="Proteomes" id="UP000594262">
    <property type="component" value="Unplaced"/>
</dbReference>
<proteinExistence type="predicted"/>
<feature type="compositionally biased region" description="Polar residues" evidence="2">
    <location>
        <begin position="726"/>
        <end position="742"/>
    </location>
</feature>
<dbReference type="AlphaFoldDB" id="A0A7M5UTM3"/>
<dbReference type="EnsemblMetazoa" id="CLYHEMT004312.1">
    <property type="protein sequence ID" value="CLYHEMP004312.1"/>
    <property type="gene ID" value="CLYHEMG004312"/>
</dbReference>
<feature type="compositionally biased region" description="Basic and acidic residues" evidence="2">
    <location>
        <begin position="123"/>
        <end position="134"/>
    </location>
</feature>
<evidence type="ECO:0000313" key="3">
    <source>
        <dbReference type="EnsemblMetazoa" id="CLYHEMP004312.1"/>
    </source>
</evidence>
<protein>
    <submittedName>
        <fullName evidence="3">Uncharacterized protein</fullName>
    </submittedName>
</protein>
<feature type="region of interest" description="Disordered" evidence="2">
    <location>
        <begin position="266"/>
        <end position="296"/>
    </location>
</feature>
<feature type="compositionally biased region" description="Low complexity" evidence="2">
    <location>
        <begin position="150"/>
        <end position="161"/>
    </location>
</feature>
<evidence type="ECO:0000256" key="2">
    <source>
        <dbReference type="SAM" id="MobiDB-lite"/>
    </source>
</evidence>
<evidence type="ECO:0000256" key="1">
    <source>
        <dbReference type="SAM" id="Coils"/>
    </source>
</evidence>
<feature type="compositionally biased region" description="Basic residues" evidence="2">
    <location>
        <begin position="109"/>
        <end position="122"/>
    </location>
</feature>
<organism evidence="3 4">
    <name type="scientific">Clytia hemisphaerica</name>
    <dbReference type="NCBI Taxonomy" id="252671"/>
    <lineage>
        <taxon>Eukaryota</taxon>
        <taxon>Metazoa</taxon>
        <taxon>Cnidaria</taxon>
        <taxon>Hydrozoa</taxon>
        <taxon>Hydroidolina</taxon>
        <taxon>Leptothecata</taxon>
        <taxon>Obeliida</taxon>
        <taxon>Clytiidae</taxon>
        <taxon>Clytia</taxon>
    </lineage>
</organism>
<feature type="compositionally biased region" description="Basic residues" evidence="2">
    <location>
        <begin position="135"/>
        <end position="147"/>
    </location>
</feature>
<sequence length="910" mass="103836">MNASTSTLKVTVNGKKYLITGIQKETSCKGLLCAIAKVTSLEDSSIQSYSPRSSDISNENLLERFKGDRKQAGDLTSFNVFNTLAKDAKIIAKESSLNRKEAPQEPGHSKHSSKHKSKKHKHEKETKIKEDKEKKKDKKSKQKHRKKETLTTTTTTLTTRTTETKIKHKVKHRSVDDSDIESYKRDNLKRMKNKRRTYDDSDLDTYKTLQNIVNDQNKKLHRIQSSSREVKKAAWMKELKRNSQIYYIDDQPELLELGEQAVKMTENESCSLEKDDGNDSGLPSPEYDSSESTENQPIKIIETVPLLINDNNNNEKYPIASKPKQSIVNDQNKSQIEQSEGGILPNVDSVNVSNNREKSCNSISAEERISLSTNGLKKETLNENSCEVDERTRSEIKGDELNEISNALDASHNTVNGDTNTKDIPQQHMVDAVNETKIKKSTLTPVQQELYKTMMIDKNKNILKDSDTCEREVSKMVAFNDALFKSSNPSTTNGIGKKMEKKKFKKCDISDPVLLSPTTLKKHHNVKKVQSVLGKKAADVLRQDVVRKSFIGSVSKPTSTTENKEVTKEKEKYFNKKLKEIRSKGSSKKSKLKDSKKEPEYFSKSQFVEKPLTNSNEDEINTKLNHNGKALSTNNSILEDVVDGQITGQQVANNPIREKDSQSVQDLDKHSEEMLEARLRQESLNESDVLKADEILNEILEYEKNIKNELDQIIQNDETLRKEEQTATLNQGENFSSKSAKVNNDESSIKEMAKDEEQIHFELIEKYLEEKQTLDEIEQKLNEYNYAITRLQEEIFLIDLESKEPKTLTDLDEEELYVSNEIENVKSLIKSVIDLTNYQRKEMSENMELIDQMDLDYRTQKANYDNLRNGTWKTNSKSAPRSLIKNAKVKRKNSLIAEANGTSNSRSNFV</sequence>
<accession>A0A7M5UTM3</accession>
<feature type="region of interest" description="Disordered" evidence="2">
    <location>
        <begin position="94"/>
        <end position="179"/>
    </location>
</feature>
<keyword evidence="4" id="KW-1185">Reference proteome</keyword>
<evidence type="ECO:0000313" key="4">
    <source>
        <dbReference type="Proteomes" id="UP000594262"/>
    </source>
</evidence>
<feature type="compositionally biased region" description="Basic and acidic residues" evidence="2">
    <location>
        <begin position="94"/>
        <end position="103"/>
    </location>
</feature>
<feature type="coiled-coil region" evidence="1">
    <location>
        <begin position="667"/>
        <end position="723"/>
    </location>
</feature>
<feature type="coiled-coil region" evidence="1">
    <location>
        <begin position="767"/>
        <end position="794"/>
    </location>
</feature>
<reference evidence="3" key="1">
    <citation type="submission" date="2021-01" db="UniProtKB">
        <authorList>
            <consortium name="EnsemblMetazoa"/>
        </authorList>
    </citation>
    <scope>IDENTIFICATION</scope>
</reference>
<keyword evidence="1" id="KW-0175">Coiled coil</keyword>
<name>A0A7M5UTM3_9CNID</name>
<dbReference type="GeneID" id="136810335"/>